<proteinExistence type="inferred from homology"/>
<dbReference type="KEGG" id="fpa:FPR_23420"/>
<evidence type="ECO:0000256" key="6">
    <source>
        <dbReference type="SAM" id="Phobius"/>
    </source>
</evidence>
<evidence type="ECO:0000256" key="1">
    <source>
        <dbReference type="ARBA" id="ARBA00004167"/>
    </source>
</evidence>
<dbReference type="AlphaFoldDB" id="D4KCF1"/>
<dbReference type="PANTHER" id="PTHR34478">
    <property type="entry name" value="PROTEIN LEMA"/>
    <property type="match status" value="1"/>
</dbReference>
<dbReference type="GO" id="GO:0016020">
    <property type="term" value="C:membrane"/>
    <property type="evidence" value="ECO:0007669"/>
    <property type="project" value="UniProtKB-SubCell"/>
</dbReference>
<protein>
    <submittedName>
        <fullName evidence="7">Uncharacterized conserved protein</fullName>
    </submittedName>
</protein>
<reference evidence="7 8" key="2">
    <citation type="submission" date="2010-03" db="EMBL/GenBank/DDBJ databases">
        <authorList>
            <person name="Pajon A."/>
        </authorList>
    </citation>
    <scope>NUCLEOTIDE SEQUENCE [LARGE SCALE GENOMIC DNA]</scope>
    <source>
        <strain evidence="7 8">SL3/3</strain>
    </source>
</reference>
<dbReference type="eggNOG" id="COG1704">
    <property type="taxonomic scope" value="Bacteria"/>
</dbReference>
<organism evidence="7 8">
    <name type="scientific">Faecalibacterium prausnitzii SL3/3</name>
    <dbReference type="NCBI Taxonomy" id="657322"/>
    <lineage>
        <taxon>Bacteria</taxon>
        <taxon>Bacillati</taxon>
        <taxon>Bacillota</taxon>
        <taxon>Clostridia</taxon>
        <taxon>Eubacteriales</taxon>
        <taxon>Oscillospiraceae</taxon>
        <taxon>Faecalibacterium</taxon>
    </lineage>
</organism>
<comment type="similarity">
    <text evidence="2">Belongs to the LemA family.</text>
</comment>
<evidence type="ECO:0000256" key="5">
    <source>
        <dbReference type="ARBA" id="ARBA00023136"/>
    </source>
</evidence>
<comment type="subcellular location">
    <subcellularLocation>
        <location evidence="1">Membrane</location>
        <topology evidence="1">Single-pass membrane protein</topology>
    </subcellularLocation>
</comment>
<sequence length="185" mass="20916">MRYNWKLPIIVICVVLISILGMTFIVQGPKNTAISYEEQIQEAKSGIGNQEKRRADLIPNLVETVKAYDQHEYQTLMDVVNARGTSGQTAQEITTQIAAIAEAYPELKSSDNYKELMNELSVTENLIANYRGDYNRVVKEYKQSVRKFPNSFLLGLTGYEVQNYEYLSYEGNEAAPAVGNLFGNR</sequence>
<keyword evidence="4 6" id="KW-1133">Transmembrane helix</keyword>
<dbReference type="SUPFAM" id="SSF140478">
    <property type="entry name" value="LemA-like"/>
    <property type="match status" value="1"/>
</dbReference>
<evidence type="ECO:0000256" key="3">
    <source>
        <dbReference type="ARBA" id="ARBA00022692"/>
    </source>
</evidence>
<evidence type="ECO:0000256" key="4">
    <source>
        <dbReference type="ARBA" id="ARBA00022989"/>
    </source>
</evidence>
<dbReference type="InterPro" id="IPR023353">
    <property type="entry name" value="LemA-like_dom_sf"/>
</dbReference>
<gene>
    <name evidence="7" type="ORF">FPR_23420</name>
</gene>
<keyword evidence="3 6" id="KW-0812">Transmembrane</keyword>
<feature type="transmembrane region" description="Helical" evidence="6">
    <location>
        <begin position="7"/>
        <end position="26"/>
    </location>
</feature>
<reference evidence="7 8" key="1">
    <citation type="submission" date="2010-03" db="EMBL/GenBank/DDBJ databases">
        <title>The genome sequence of Faecalibacterium prausnitzii SL3/3.</title>
        <authorList>
            <consortium name="metaHIT consortium -- http://www.metahit.eu/"/>
            <person name="Pajon A."/>
            <person name="Turner K."/>
            <person name="Parkhill J."/>
            <person name="Duncan S."/>
            <person name="Flint H."/>
        </authorList>
    </citation>
    <scope>NUCLEOTIDE SEQUENCE [LARGE SCALE GENOMIC DNA]</scope>
    <source>
        <strain evidence="7 8">SL3/3</strain>
    </source>
</reference>
<dbReference type="Gene3D" id="1.20.1440.20">
    <property type="entry name" value="LemA-like domain"/>
    <property type="match status" value="1"/>
</dbReference>
<dbReference type="HOGENOM" id="CLU_056714_0_1_9"/>
<accession>D4KCF1</accession>
<evidence type="ECO:0000256" key="2">
    <source>
        <dbReference type="ARBA" id="ARBA00008854"/>
    </source>
</evidence>
<keyword evidence="5 6" id="KW-0472">Membrane</keyword>
<dbReference type="RefSeq" id="WP_015538035.1">
    <property type="nucleotide sequence ID" value="NC_021020.1"/>
</dbReference>
<name>D4KCF1_9FIRM</name>
<dbReference type="EMBL" id="FP929046">
    <property type="protein sequence ID" value="CBL02514.1"/>
    <property type="molecule type" value="Genomic_DNA"/>
</dbReference>
<dbReference type="InterPro" id="IPR007156">
    <property type="entry name" value="MamQ_LemA"/>
</dbReference>
<dbReference type="Proteomes" id="UP000007059">
    <property type="component" value="Chromosome"/>
</dbReference>
<evidence type="ECO:0000313" key="8">
    <source>
        <dbReference type="Proteomes" id="UP000007059"/>
    </source>
</evidence>
<dbReference type="Pfam" id="PF04011">
    <property type="entry name" value="LemA"/>
    <property type="match status" value="1"/>
</dbReference>
<evidence type="ECO:0000313" key="7">
    <source>
        <dbReference type="EMBL" id="CBL02514.1"/>
    </source>
</evidence>
<dbReference type="PANTHER" id="PTHR34478:SF2">
    <property type="entry name" value="MEMBRANE PROTEIN"/>
    <property type="match status" value="1"/>
</dbReference>